<reference evidence="3" key="2">
    <citation type="submission" date="2015-07" db="EMBL/GenBank/DDBJ databases">
        <title>Plasmids, circular viruses and viroids from rat gut.</title>
        <authorList>
            <person name="Jorgensen T.J."/>
            <person name="Hansen M.A."/>
            <person name="Xu Z."/>
            <person name="Tabak M.A."/>
            <person name="Sorensen S.J."/>
            <person name="Hansen L.H."/>
        </authorList>
    </citation>
    <scope>NUCLEOTIDE SEQUENCE</scope>
    <source>
        <plasmid evidence="3">pRGFK1338</plasmid>
    </source>
</reference>
<dbReference type="InterPro" id="IPR007489">
    <property type="entry name" value="RocS-like_C"/>
</dbReference>
<sequence length="205" mass="22740">MAKTIKEIAEEIGVSKQAVFKKIKQEPLSTEIEKFISTVDGKKLVSVDGENLIKQAFYRKQKKVDVNFDVKDGGKRFAVDGNAENIVDGIPSANQERENTLATAFQTAINALTSQLEEKDRQLAEKDKQLERQTKTIEELATSLAVAQHTAQAAQALHAGTLQRQIEDVPIMQAEEVKVATESKEGLMPEPEKKRSIFSRIFGGK</sequence>
<evidence type="ECO:0000313" key="3">
    <source>
        <dbReference type="EMBL" id="CRY96965.1"/>
    </source>
</evidence>
<feature type="domain" description="Regulator of chromosome segregation-like C-terminal" evidence="2">
    <location>
        <begin position="115"/>
        <end position="133"/>
    </location>
</feature>
<name>A0A0H5Q6D5_9ZZZZ</name>
<protein>
    <recommendedName>
        <fullName evidence="2">Regulator of chromosome segregation-like C-terminal domain-containing protein</fullName>
    </recommendedName>
</protein>
<proteinExistence type="predicted"/>
<dbReference type="Pfam" id="PF04394">
    <property type="entry name" value="DUF536"/>
    <property type="match status" value="1"/>
</dbReference>
<dbReference type="EMBL" id="LN853901">
    <property type="protein sequence ID" value="CRY96965.1"/>
    <property type="molecule type" value="Genomic_DNA"/>
</dbReference>
<evidence type="ECO:0000256" key="1">
    <source>
        <dbReference type="SAM" id="Coils"/>
    </source>
</evidence>
<reference evidence="3" key="1">
    <citation type="submission" date="2015-06" db="EMBL/GenBank/DDBJ databases">
        <authorList>
            <person name="Joergensen T."/>
        </authorList>
    </citation>
    <scope>NUCLEOTIDE SEQUENCE</scope>
    <source>
        <plasmid evidence="3">pRGFK1338</plasmid>
    </source>
</reference>
<keyword evidence="1" id="KW-0175">Coiled coil</keyword>
<dbReference type="AlphaFoldDB" id="A0A0H5Q6D5"/>
<feature type="coiled-coil region" evidence="1">
    <location>
        <begin position="109"/>
        <end position="143"/>
    </location>
</feature>
<evidence type="ECO:0000259" key="2">
    <source>
        <dbReference type="Pfam" id="PF04394"/>
    </source>
</evidence>
<organism evidence="3">
    <name type="scientific">uncultured prokaryote</name>
    <dbReference type="NCBI Taxonomy" id="198431"/>
    <lineage>
        <taxon>unclassified sequences</taxon>
        <taxon>environmental samples</taxon>
    </lineage>
</organism>
<keyword evidence="3" id="KW-0614">Plasmid</keyword>
<geneLocation type="plasmid" evidence="3">
    <name>pRGFK1338</name>
</geneLocation>
<accession>A0A0H5Q6D5</accession>